<keyword evidence="11" id="KW-1185">Reference proteome</keyword>
<dbReference type="GO" id="GO:0006626">
    <property type="term" value="P:protein targeting to mitochondrion"/>
    <property type="evidence" value="ECO:0007669"/>
    <property type="project" value="UniProtKB-ARBA"/>
</dbReference>
<evidence type="ECO:0000256" key="3">
    <source>
        <dbReference type="ARBA" id="ARBA00022692"/>
    </source>
</evidence>
<dbReference type="RefSeq" id="XP_049145387.1">
    <property type="nucleotide sequence ID" value="XM_049288243.1"/>
</dbReference>
<evidence type="ECO:0000256" key="6">
    <source>
        <dbReference type="ARBA" id="ARBA00022989"/>
    </source>
</evidence>
<keyword evidence="4" id="KW-1000">Mitochondrion outer membrane</keyword>
<keyword evidence="8" id="KW-0472">Membrane</keyword>
<proteinExistence type="inferred from homology"/>
<protein>
    <submittedName>
        <fullName evidence="10">Uncharacterized protein</fullName>
    </submittedName>
</protein>
<comment type="subcellular location">
    <subcellularLocation>
        <location evidence="1">Mitochondrion outer membrane</location>
        <topology evidence="1">Single-pass membrane protein</topology>
    </subcellularLocation>
</comment>
<evidence type="ECO:0000256" key="5">
    <source>
        <dbReference type="ARBA" id="ARBA00022927"/>
    </source>
</evidence>
<keyword evidence="7" id="KW-0496">Mitochondrion</keyword>
<name>A0A9Q8WHF0_9PEZI</name>
<reference evidence="10" key="1">
    <citation type="journal article" date="2021" name="Mol. Plant Microbe Interact.">
        <title>Complete Genome Sequence of the Plant-Pathogenic Fungus Colletotrichum lupini.</title>
        <authorList>
            <person name="Baroncelli R."/>
            <person name="Pensec F."/>
            <person name="Da Lio D."/>
            <person name="Boufleur T."/>
            <person name="Vicente I."/>
            <person name="Sarrocco S."/>
            <person name="Picot A."/>
            <person name="Baraldi E."/>
            <person name="Sukno S."/>
            <person name="Thon M."/>
            <person name="Le Floch G."/>
        </authorList>
    </citation>
    <scope>NUCLEOTIDE SEQUENCE</scope>
    <source>
        <strain evidence="10">IMI 504893</strain>
    </source>
</reference>
<dbReference type="KEGG" id="clup:CLUP02_09264"/>
<evidence type="ECO:0000256" key="8">
    <source>
        <dbReference type="ARBA" id="ARBA00023136"/>
    </source>
</evidence>
<dbReference type="Pfam" id="PF10642">
    <property type="entry name" value="Tom5"/>
    <property type="match status" value="1"/>
</dbReference>
<keyword evidence="3" id="KW-0812">Transmembrane</keyword>
<evidence type="ECO:0000313" key="10">
    <source>
        <dbReference type="EMBL" id="UQC83768.1"/>
    </source>
</evidence>
<comment type="similarity">
    <text evidence="9">Belongs to the Tom5 family.</text>
</comment>
<gene>
    <name evidence="10" type="ORF">CLUP02_09264</name>
</gene>
<sequence length="66" mass="7184">MFPGLPISFINLCPPAALPKSRPPQLSEEEIKQMEAEANFSIQQVVVSAVLLYLSPFVIDAASKVL</sequence>
<evidence type="ECO:0000256" key="2">
    <source>
        <dbReference type="ARBA" id="ARBA00022448"/>
    </source>
</evidence>
<keyword evidence="5" id="KW-0653">Protein transport</keyword>
<evidence type="ECO:0000313" key="11">
    <source>
        <dbReference type="Proteomes" id="UP000830671"/>
    </source>
</evidence>
<dbReference type="GO" id="GO:0015031">
    <property type="term" value="P:protein transport"/>
    <property type="evidence" value="ECO:0007669"/>
    <property type="project" value="UniProtKB-KW"/>
</dbReference>
<evidence type="ECO:0000256" key="4">
    <source>
        <dbReference type="ARBA" id="ARBA00022787"/>
    </source>
</evidence>
<dbReference type="EMBL" id="CP019476">
    <property type="protein sequence ID" value="UQC83768.1"/>
    <property type="molecule type" value="Genomic_DNA"/>
</dbReference>
<organism evidence="10 11">
    <name type="scientific">Colletotrichum lupini</name>
    <dbReference type="NCBI Taxonomy" id="145971"/>
    <lineage>
        <taxon>Eukaryota</taxon>
        <taxon>Fungi</taxon>
        <taxon>Dikarya</taxon>
        <taxon>Ascomycota</taxon>
        <taxon>Pezizomycotina</taxon>
        <taxon>Sordariomycetes</taxon>
        <taxon>Hypocreomycetidae</taxon>
        <taxon>Glomerellales</taxon>
        <taxon>Glomerellaceae</taxon>
        <taxon>Colletotrichum</taxon>
        <taxon>Colletotrichum acutatum species complex</taxon>
    </lineage>
</organism>
<evidence type="ECO:0000256" key="9">
    <source>
        <dbReference type="ARBA" id="ARBA00025716"/>
    </source>
</evidence>
<keyword evidence="2" id="KW-0813">Transport</keyword>
<dbReference type="GeneID" id="73343253"/>
<dbReference type="GO" id="GO:0005741">
    <property type="term" value="C:mitochondrial outer membrane"/>
    <property type="evidence" value="ECO:0007669"/>
    <property type="project" value="UniProtKB-SubCell"/>
</dbReference>
<accession>A0A9Q8WHF0</accession>
<evidence type="ECO:0000256" key="1">
    <source>
        <dbReference type="ARBA" id="ARBA00004572"/>
    </source>
</evidence>
<dbReference type="Proteomes" id="UP000830671">
    <property type="component" value="Chromosome 4"/>
</dbReference>
<evidence type="ECO:0000256" key="7">
    <source>
        <dbReference type="ARBA" id="ARBA00023128"/>
    </source>
</evidence>
<keyword evidence="6" id="KW-1133">Transmembrane helix</keyword>
<dbReference type="InterPro" id="IPR019603">
    <property type="entry name" value="Tom5"/>
</dbReference>
<dbReference type="AlphaFoldDB" id="A0A9Q8WHF0"/>